<evidence type="ECO:0000313" key="10">
    <source>
        <dbReference type="Proteomes" id="UP000095185"/>
    </source>
</evidence>
<dbReference type="NCBIfam" id="TIGR03638">
    <property type="entry name" value="cas1_ECOLI"/>
    <property type="match status" value="1"/>
</dbReference>
<dbReference type="OrthoDB" id="9777847at2"/>
<dbReference type="PANTHER" id="PTHR34353">
    <property type="entry name" value="CRISPR-ASSOCIATED ENDONUCLEASE CAS1 1"/>
    <property type="match status" value="1"/>
</dbReference>
<keyword evidence="2 8" id="KW-0479">Metal-binding</keyword>
<comment type="function">
    <text evidence="8">CRISPR (clustered regularly interspaced short palindromic repeat), is an adaptive immune system that provides protection against mobile genetic elements (viruses, transposable elements and conjugative plasmids). CRISPR clusters contain spacers, sequences complementary to antecedent mobile elements, and target invading nucleic acids. CRISPR clusters are transcribed and processed into CRISPR RNA (crRNA). Acts as a dsDNA endonuclease. Involved in the integration of spacer DNA into the CRISPR cassette.</text>
</comment>
<organism evidence="9 10">
    <name type="scientific">Chlorobaculum limnaeum</name>
    <dbReference type="NCBI Taxonomy" id="274537"/>
    <lineage>
        <taxon>Bacteria</taxon>
        <taxon>Pseudomonadati</taxon>
        <taxon>Chlorobiota</taxon>
        <taxon>Chlorobiia</taxon>
        <taxon>Chlorobiales</taxon>
        <taxon>Chlorobiaceae</taxon>
        <taxon>Chlorobaculum</taxon>
    </lineage>
</organism>
<evidence type="ECO:0000256" key="3">
    <source>
        <dbReference type="ARBA" id="ARBA00022759"/>
    </source>
</evidence>
<dbReference type="InterPro" id="IPR042211">
    <property type="entry name" value="CRISPR-assoc_Cas1_N"/>
</dbReference>
<dbReference type="Gene3D" id="1.20.120.920">
    <property type="entry name" value="CRISPR-associated endonuclease Cas1, C-terminal domain"/>
    <property type="match status" value="1"/>
</dbReference>
<keyword evidence="4 8" id="KW-0378">Hydrolase</keyword>
<feature type="binding site" evidence="8">
    <location>
        <position position="237"/>
    </location>
    <ligand>
        <name>Mn(2+)</name>
        <dbReference type="ChEBI" id="CHEBI:29035"/>
    </ligand>
</feature>
<keyword evidence="8" id="KW-0464">Manganese</keyword>
<dbReference type="Gene3D" id="3.100.10.20">
    <property type="entry name" value="CRISPR-associated endonuclease Cas1, N-terminal domain"/>
    <property type="match status" value="1"/>
</dbReference>
<reference evidence="9" key="1">
    <citation type="submission" date="2016-09" db="EMBL/GenBank/DDBJ databases">
        <title>Genome sequence of Chlorobaculum limnaeum.</title>
        <authorList>
            <person name="Liu Z."/>
            <person name="Tank M."/>
            <person name="Bryant D.A."/>
        </authorList>
    </citation>
    <scope>NUCLEOTIDE SEQUENCE [LARGE SCALE GENOMIC DNA]</scope>
    <source>
        <strain evidence="9">DSM 1677</strain>
    </source>
</reference>
<sequence length="296" mass="33067">MKSNALGNEGNPARLLIKVTRDTLPQVKEKYPFLYLEKGRMEIDDSSIKWIDCDCNVVRLPVAMLNCILLGPGTTVTHEAVKVMAAANCGICWVGDDSLMFYASGQTPTSNTRNMTHQMKLAANPAKSLEVARQLFAYRFPDANLETKTLPQMMGMEGLRVRKFYEEMAVKYKVGWKGRRFEPGNFEMSDTTNKILTAANAALYSIIMSAAHSMGYSPHIGFIHSGSPLPFIYDLADLYKQQVSIDLAFAMTAEMAGYYDRHKIAAEFRKRVIEIDLLGKIGPDIETILGKKQCLS</sequence>
<evidence type="ECO:0000256" key="8">
    <source>
        <dbReference type="HAMAP-Rule" id="MF_01470"/>
    </source>
</evidence>
<dbReference type="InterPro" id="IPR033641">
    <property type="entry name" value="Cas1_I-E"/>
</dbReference>
<dbReference type="Proteomes" id="UP000095185">
    <property type="component" value="Chromosome"/>
</dbReference>
<keyword evidence="5 8" id="KW-0460">Magnesium</keyword>
<dbReference type="GO" id="GO:0004520">
    <property type="term" value="F:DNA endonuclease activity"/>
    <property type="evidence" value="ECO:0007669"/>
    <property type="project" value="InterPro"/>
</dbReference>
<dbReference type="InterPro" id="IPR050646">
    <property type="entry name" value="Cas1"/>
</dbReference>
<feature type="binding site" evidence="8">
    <location>
        <position position="157"/>
    </location>
    <ligand>
        <name>Mn(2+)</name>
        <dbReference type="ChEBI" id="CHEBI:29035"/>
    </ligand>
</feature>
<dbReference type="AlphaFoldDB" id="A0A1D8D269"/>
<dbReference type="InterPro" id="IPR019851">
    <property type="entry name" value="CRISPR-assoc_Cas1_ECOLI"/>
</dbReference>
<evidence type="ECO:0000256" key="5">
    <source>
        <dbReference type="ARBA" id="ARBA00022842"/>
    </source>
</evidence>
<dbReference type="PANTHER" id="PTHR34353:SF3">
    <property type="entry name" value="CRISPR-ASSOCIATED ENDONUCLEASE CAS1"/>
    <property type="match status" value="1"/>
</dbReference>
<protein>
    <recommendedName>
        <fullName evidence="8">CRISPR-associated endonuclease Cas1</fullName>
        <ecNumber evidence="8">3.1.-.-</ecNumber>
    </recommendedName>
</protein>
<keyword evidence="7 8" id="KW-0238">DNA-binding</keyword>
<accession>A0A1D8D269</accession>
<dbReference type="Pfam" id="PF01867">
    <property type="entry name" value="Cas_Cas1"/>
    <property type="match status" value="1"/>
</dbReference>
<keyword evidence="3 8" id="KW-0255">Endonuclease</keyword>
<keyword evidence="6 8" id="KW-0051">Antiviral defense</keyword>
<gene>
    <name evidence="8" type="primary">cas1</name>
    <name evidence="9" type="ORF">BIU88_10645</name>
</gene>
<dbReference type="EC" id="3.1.-.-" evidence="8"/>
<comment type="subunit">
    <text evidence="8">Homodimer, forms a heterotetramer with a Cas2 homodimer.</text>
</comment>
<dbReference type="EMBL" id="CP017305">
    <property type="protein sequence ID" value="AOS84551.1"/>
    <property type="molecule type" value="Genomic_DNA"/>
</dbReference>
<comment type="similarity">
    <text evidence="8">Belongs to the CRISPR-associated endonuclease Cas1 family.</text>
</comment>
<feature type="binding site" evidence="8">
    <location>
        <position position="224"/>
    </location>
    <ligand>
        <name>Mn(2+)</name>
        <dbReference type="ChEBI" id="CHEBI:29035"/>
    </ligand>
</feature>
<dbReference type="STRING" id="274537.BIU88_10645"/>
<evidence type="ECO:0000256" key="7">
    <source>
        <dbReference type="ARBA" id="ARBA00023125"/>
    </source>
</evidence>
<evidence type="ECO:0000256" key="1">
    <source>
        <dbReference type="ARBA" id="ARBA00022722"/>
    </source>
</evidence>
<dbReference type="RefSeq" id="WP_069810743.1">
    <property type="nucleotide sequence ID" value="NZ_CP017305.1"/>
</dbReference>
<evidence type="ECO:0000313" key="9">
    <source>
        <dbReference type="EMBL" id="AOS84551.1"/>
    </source>
</evidence>
<evidence type="ECO:0000256" key="6">
    <source>
        <dbReference type="ARBA" id="ARBA00023118"/>
    </source>
</evidence>
<keyword evidence="1 8" id="KW-0540">Nuclease</keyword>
<proteinExistence type="inferred from homology"/>
<dbReference type="GO" id="GO:0051607">
    <property type="term" value="P:defense response to virus"/>
    <property type="evidence" value="ECO:0007669"/>
    <property type="project" value="UniProtKB-UniRule"/>
</dbReference>
<evidence type="ECO:0000256" key="4">
    <source>
        <dbReference type="ARBA" id="ARBA00022801"/>
    </source>
</evidence>
<dbReference type="GO" id="GO:0043571">
    <property type="term" value="P:maintenance of CRISPR repeat elements"/>
    <property type="evidence" value="ECO:0007669"/>
    <property type="project" value="UniProtKB-UniRule"/>
</dbReference>
<evidence type="ECO:0000256" key="2">
    <source>
        <dbReference type="ARBA" id="ARBA00022723"/>
    </source>
</evidence>
<comment type="cofactor">
    <cofactor evidence="8">
        <name>Mg(2+)</name>
        <dbReference type="ChEBI" id="CHEBI:18420"/>
    </cofactor>
    <cofactor evidence="8">
        <name>Mn(2+)</name>
        <dbReference type="ChEBI" id="CHEBI:29035"/>
    </cofactor>
</comment>
<dbReference type="NCBIfam" id="TIGR00287">
    <property type="entry name" value="cas1"/>
    <property type="match status" value="2"/>
</dbReference>
<dbReference type="GO" id="GO:0003677">
    <property type="term" value="F:DNA binding"/>
    <property type="evidence" value="ECO:0007669"/>
    <property type="project" value="UniProtKB-KW"/>
</dbReference>
<name>A0A1D8D269_CHLLM</name>
<dbReference type="GO" id="GO:0016787">
    <property type="term" value="F:hydrolase activity"/>
    <property type="evidence" value="ECO:0007669"/>
    <property type="project" value="UniProtKB-KW"/>
</dbReference>
<dbReference type="HAMAP" id="MF_01470">
    <property type="entry name" value="Cas1"/>
    <property type="match status" value="1"/>
</dbReference>
<dbReference type="GO" id="GO:0046872">
    <property type="term" value="F:metal ion binding"/>
    <property type="evidence" value="ECO:0007669"/>
    <property type="project" value="UniProtKB-UniRule"/>
</dbReference>
<keyword evidence="10" id="KW-1185">Reference proteome</keyword>
<dbReference type="KEGG" id="clz:BIU88_10645"/>
<dbReference type="InterPro" id="IPR042206">
    <property type="entry name" value="CRISPR-assoc_Cas1_C"/>
</dbReference>
<dbReference type="CDD" id="cd09719">
    <property type="entry name" value="Cas1_I-E"/>
    <property type="match status" value="1"/>
</dbReference>
<dbReference type="InterPro" id="IPR002729">
    <property type="entry name" value="CRISPR-assoc_Cas1"/>
</dbReference>